<dbReference type="AlphaFoldDB" id="A0A976SJA3"/>
<sequence>MSISRTCHVWYLLTILLTLLVEARKISTLEEHGIGLVHSCIGLDPSKIELCSLVEVNEDFMANDGNCGIEDCRETCCSSIRKCFKNNFLTGNRIDCVANRLKSKFGSCCVIKQRRYTKSKVIYTAGAFGIAVATTGLFMITHSKKKEEEVFDASYDDEDDPLINIKDKNPHLDVKKILATDESDVFWEEKDNL</sequence>
<protein>
    <submittedName>
        <fullName evidence="3">Uncharacterized protein</fullName>
    </submittedName>
</protein>
<keyword evidence="1" id="KW-0812">Transmembrane</keyword>
<gene>
    <name evidence="3" type="ORF">MACK_003494</name>
</gene>
<keyword evidence="1" id="KW-0472">Membrane</keyword>
<proteinExistence type="predicted"/>
<feature type="transmembrane region" description="Helical" evidence="1">
    <location>
        <begin position="121"/>
        <end position="140"/>
    </location>
</feature>
<evidence type="ECO:0000256" key="2">
    <source>
        <dbReference type="SAM" id="SignalP"/>
    </source>
</evidence>
<keyword evidence="2" id="KW-0732">Signal</keyword>
<reference evidence="3" key="1">
    <citation type="submission" date="2022-07" db="EMBL/GenBank/DDBJ databases">
        <title>Evaluation of T. orientalis genome assembly methods using nanopore sequencing and analysis of variation between genomes.</title>
        <authorList>
            <person name="Yam J."/>
            <person name="Micallef M.L."/>
            <person name="Liu M."/>
            <person name="Djordjevic S.P."/>
            <person name="Bogema D.R."/>
            <person name="Jenkins C."/>
        </authorList>
    </citation>
    <scope>NUCLEOTIDE SEQUENCE</scope>
    <source>
        <strain evidence="3">Goon Nure</strain>
    </source>
</reference>
<evidence type="ECO:0000313" key="3">
    <source>
        <dbReference type="EMBL" id="UVC49877.1"/>
    </source>
</evidence>
<accession>A0A976SJA3</accession>
<organism evidence="3 4">
    <name type="scientific">Theileria orientalis</name>
    <dbReference type="NCBI Taxonomy" id="68886"/>
    <lineage>
        <taxon>Eukaryota</taxon>
        <taxon>Sar</taxon>
        <taxon>Alveolata</taxon>
        <taxon>Apicomplexa</taxon>
        <taxon>Aconoidasida</taxon>
        <taxon>Piroplasmida</taxon>
        <taxon>Theileriidae</taxon>
        <taxon>Theileria</taxon>
    </lineage>
</organism>
<dbReference type="EMBL" id="CP056071">
    <property type="protein sequence ID" value="UVC49877.1"/>
    <property type="molecule type" value="Genomic_DNA"/>
</dbReference>
<dbReference type="Proteomes" id="UP000244811">
    <property type="component" value="Chromosome 2"/>
</dbReference>
<feature type="signal peptide" evidence="2">
    <location>
        <begin position="1"/>
        <end position="23"/>
    </location>
</feature>
<name>A0A976SJA3_THEOR</name>
<evidence type="ECO:0000313" key="4">
    <source>
        <dbReference type="Proteomes" id="UP000244811"/>
    </source>
</evidence>
<evidence type="ECO:0000256" key="1">
    <source>
        <dbReference type="SAM" id="Phobius"/>
    </source>
</evidence>
<feature type="chain" id="PRO_5037103415" evidence="2">
    <location>
        <begin position="24"/>
        <end position="193"/>
    </location>
</feature>
<keyword evidence="1" id="KW-1133">Transmembrane helix</keyword>